<sequence>MGSTGEVLQQVKDTYANAVIVDDVNGFDNVLVDTFVSRIEKFGLAKEDLDLRKECLQQTCLSYTPACFIHSLTFCLTGKSGNTSLFLLCIKSFRVFPQIALVKRKS</sequence>
<accession>A0A914LBD3</accession>
<keyword evidence="1" id="KW-1185">Reference proteome</keyword>
<dbReference type="AlphaFoldDB" id="A0A914LBD3"/>
<reference evidence="2" key="1">
    <citation type="submission" date="2022-11" db="UniProtKB">
        <authorList>
            <consortium name="WormBaseParasite"/>
        </authorList>
    </citation>
    <scope>IDENTIFICATION</scope>
</reference>
<dbReference type="Proteomes" id="UP000887563">
    <property type="component" value="Unplaced"/>
</dbReference>
<protein>
    <submittedName>
        <fullName evidence="2">Uncharacterized protein</fullName>
    </submittedName>
</protein>
<dbReference type="WBParaSite" id="Minc3s00322g10183">
    <property type="protein sequence ID" value="Minc3s00322g10183"/>
    <property type="gene ID" value="Minc3s00322g10183"/>
</dbReference>
<proteinExistence type="predicted"/>
<organism evidence="1 2">
    <name type="scientific">Meloidogyne incognita</name>
    <name type="common">Southern root-knot nematode worm</name>
    <name type="synonym">Oxyuris incognita</name>
    <dbReference type="NCBI Taxonomy" id="6306"/>
    <lineage>
        <taxon>Eukaryota</taxon>
        <taxon>Metazoa</taxon>
        <taxon>Ecdysozoa</taxon>
        <taxon>Nematoda</taxon>
        <taxon>Chromadorea</taxon>
        <taxon>Rhabditida</taxon>
        <taxon>Tylenchina</taxon>
        <taxon>Tylenchomorpha</taxon>
        <taxon>Tylenchoidea</taxon>
        <taxon>Meloidogynidae</taxon>
        <taxon>Meloidogyninae</taxon>
        <taxon>Meloidogyne</taxon>
        <taxon>Meloidogyne incognita group</taxon>
    </lineage>
</organism>
<evidence type="ECO:0000313" key="1">
    <source>
        <dbReference type="Proteomes" id="UP000887563"/>
    </source>
</evidence>
<evidence type="ECO:0000313" key="2">
    <source>
        <dbReference type="WBParaSite" id="Minc3s00322g10183"/>
    </source>
</evidence>
<name>A0A914LBD3_MELIC</name>